<dbReference type="PANTHER" id="PTHR38480:SF1">
    <property type="entry name" value="SLR0254 PROTEIN"/>
    <property type="match status" value="1"/>
</dbReference>
<protein>
    <submittedName>
        <fullName evidence="7">RDD family protein</fullName>
    </submittedName>
</protein>
<dbReference type="Proteomes" id="UP000676506">
    <property type="component" value="Chromosome 1"/>
</dbReference>
<comment type="subcellular location">
    <subcellularLocation>
        <location evidence="1">Membrane</location>
        <topology evidence="1">Multi-pass membrane protein</topology>
    </subcellularLocation>
</comment>
<feature type="transmembrane region" description="Helical" evidence="5">
    <location>
        <begin position="28"/>
        <end position="52"/>
    </location>
</feature>
<feature type="transmembrane region" description="Helical" evidence="5">
    <location>
        <begin position="73"/>
        <end position="98"/>
    </location>
</feature>
<accession>A0ABX8B7D5</accession>
<dbReference type="Pfam" id="PF06271">
    <property type="entry name" value="RDD"/>
    <property type="match status" value="1"/>
</dbReference>
<name>A0ABX8B7D5_9BACT</name>
<keyword evidence="2 5" id="KW-0812">Transmembrane</keyword>
<keyword evidence="3 5" id="KW-1133">Transmembrane helix</keyword>
<dbReference type="PANTHER" id="PTHR38480">
    <property type="entry name" value="SLR0254 PROTEIN"/>
    <property type="match status" value="1"/>
</dbReference>
<keyword evidence="8" id="KW-1185">Reference proteome</keyword>
<dbReference type="RefSeq" id="WP_211428749.1">
    <property type="nucleotide sequence ID" value="NZ_CP072648.1"/>
</dbReference>
<feature type="domain" description="RDD" evidence="6">
    <location>
        <begin position="22"/>
        <end position="163"/>
    </location>
</feature>
<organism evidence="7 8">
    <name type="scientific">Chloracidobacterium validum</name>
    <dbReference type="NCBI Taxonomy" id="2821543"/>
    <lineage>
        <taxon>Bacteria</taxon>
        <taxon>Pseudomonadati</taxon>
        <taxon>Acidobacteriota</taxon>
        <taxon>Terriglobia</taxon>
        <taxon>Terriglobales</taxon>
        <taxon>Acidobacteriaceae</taxon>
        <taxon>Chloracidobacterium</taxon>
    </lineage>
</organism>
<evidence type="ECO:0000256" key="5">
    <source>
        <dbReference type="SAM" id="Phobius"/>
    </source>
</evidence>
<proteinExistence type="predicted"/>
<evidence type="ECO:0000256" key="2">
    <source>
        <dbReference type="ARBA" id="ARBA00022692"/>
    </source>
</evidence>
<dbReference type="EMBL" id="CP072648">
    <property type="protein sequence ID" value="QUW02858.1"/>
    <property type="molecule type" value="Genomic_DNA"/>
</dbReference>
<evidence type="ECO:0000256" key="1">
    <source>
        <dbReference type="ARBA" id="ARBA00004141"/>
    </source>
</evidence>
<evidence type="ECO:0000256" key="3">
    <source>
        <dbReference type="ARBA" id="ARBA00022989"/>
    </source>
</evidence>
<evidence type="ECO:0000313" key="7">
    <source>
        <dbReference type="EMBL" id="QUW02858.1"/>
    </source>
</evidence>
<keyword evidence="4 5" id="KW-0472">Membrane</keyword>
<evidence type="ECO:0000256" key="4">
    <source>
        <dbReference type="ARBA" id="ARBA00023136"/>
    </source>
</evidence>
<dbReference type="InterPro" id="IPR010432">
    <property type="entry name" value="RDD"/>
</dbReference>
<sequence>MRLDNQLIIETPERVELRFALANIGSRFFAALIDHLLQLVVLLLLLVSVNTLRVFVEQLELIRAVGLSRSIELWLLALFVLVSFVIHFGYFAVFEAWWNGQTPGKRWLRLRVIRIDGRPIGFFEALVRNVLRSIDFLPSGYALGVMSIMLHREARRLGDLVAGTVVVKERLGTTPSLEHVLRSHAADIQLRPQATAYDVGNIRALTTDDVAAVERFLLRRSTLPEKLRPWIATRIADSLSRRLGVSPPPTPESFLEAVDQQYRAQAKYLVD</sequence>
<evidence type="ECO:0000259" key="6">
    <source>
        <dbReference type="Pfam" id="PF06271"/>
    </source>
</evidence>
<gene>
    <name evidence="7" type="ORF">J8C06_11085</name>
</gene>
<reference evidence="7 8" key="1">
    <citation type="submission" date="2021-03" db="EMBL/GenBank/DDBJ databases">
        <title>Genomic and phenotypic characterization of Chloracidobacterium isolates provides evidence for multiple species.</title>
        <authorList>
            <person name="Saini M.K."/>
            <person name="Costas A.M.G."/>
            <person name="Tank M."/>
            <person name="Bryant D.A."/>
        </authorList>
    </citation>
    <scope>NUCLEOTIDE SEQUENCE [LARGE SCALE GENOMIC DNA]</scope>
    <source>
        <strain evidence="7 8">BV2-C</strain>
    </source>
</reference>
<evidence type="ECO:0000313" key="8">
    <source>
        <dbReference type="Proteomes" id="UP000676506"/>
    </source>
</evidence>